<keyword evidence="2" id="KW-1185">Reference proteome</keyword>
<dbReference type="Proteomes" id="UP000279089">
    <property type="component" value="Unassembled WGS sequence"/>
</dbReference>
<dbReference type="AlphaFoldDB" id="A0A3N4M7V9"/>
<organism evidence="1 2">
    <name type="scientific">Chitinophaga barathri</name>
    <dbReference type="NCBI Taxonomy" id="1647451"/>
    <lineage>
        <taxon>Bacteria</taxon>
        <taxon>Pseudomonadati</taxon>
        <taxon>Bacteroidota</taxon>
        <taxon>Chitinophagia</taxon>
        <taxon>Chitinophagales</taxon>
        <taxon>Chitinophagaceae</taxon>
        <taxon>Chitinophaga</taxon>
    </lineage>
</organism>
<evidence type="ECO:0000313" key="2">
    <source>
        <dbReference type="Proteomes" id="UP000279089"/>
    </source>
</evidence>
<evidence type="ECO:0000313" key="1">
    <source>
        <dbReference type="EMBL" id="RPD39572.1"/>
    </source>
</evidence>
<sequence length="318" mass="37046">MITYFKSIFMFLNPFANIERIIQSELPDKCRSCPSPPEGYQAAISELFTKEAKNIFHKLNNLRIESSNREETEWMVQSCQDKIDNLMATMGMILDELGLTLNNRVIPGSWHECIMETIFYLEEMMNGLLRRHPDLFDLEQPMSDIMEALFVKKTSKKICGELALLPEGSARDKAYRMLLLPFEEPIGCFCYFHVFYFEQLIKKTTDILKQDAEDEEQARQILVLLWKANFNHPSHIDFRWKTYAARLGKSRGKERVKKCLELRKELRLYKPLRGAHLYFLDPSLSQESGNWLNAELEYTRALMVAEAIVAVAPLLNSK</sequence>
<comment type="caution">
    <text evidence="1">The sequence shown here is derived from an EMBL/GenBank/DDBJ whole genome shotgun (WGS) entry which is preliminary data.</text>
</comment>
<name>A0A3N4M7V9_9BACT</name>
<protein>
    <submittedName>
        <fullName evidence="1">Uncharacterized protein</fullName>
    </submittedName>
</protein>
<accession>A0A3N4M7V9</accession>
<dbReference type="EMBL" id="RMBX01000010">
    <property type="protein sequence ID" value="RPD39572.1"/>
    <property type="molecule type" value="Genomic_DNA"/>
</dbReference>
<reference evidence="2" key="1">
    <citation type="submission" date="2018-11" db="EMBL/GenBank/DDBJ databases">
        <title>Chitinophaga lutea sp.nov., isolate from arsenic contaminated soil.</title>
        <authorList>
            <person name="Zong Y."/>
        </authorList>
    </citation>
    <scope>NUCLEOTIDE SEQUENCE [LARGE SCALE GENOMIC DNA]</scope>
    <source>
        <strain evidence="2">YLT18</strain>
    </source>
</reference>
<proteinExistence type="predicted"/>
<gene>
    <name evidence="1" type="ORF">EG028_18115</name>
</gene>